<evidence type="ECO:0000313" key="3">
    <source>
        <dbReference type="EMBL" id="TKR61660.1"/>
    </source>
</evidence>
<name>A0A4U5LZA0_STECR</name>
<reference evidence="3 4" key="2">
    <citation type="journal article" date="2019" name="G3 (Bethesda)">
        <title>Hybrid Assembly of the Genome of the Entomopathogenic Nematode Steinernema carpocapsae Identifies the X-Chromosome.</title>
        <authorList>
            <person name="Serra L."/>
            <person name="Macchietto M."/>
            <person name="Macias-Munoz A."/>
            <person name="McGill C.J."/>
            <person name="Rodriguez I.M."/>
            <person name="Rodriguez B."/>
            <person name="Murad R."/>
            <person name="Mortazavi A."/>
        </authorList>
    </citation>
    <scope>NUCLEOTIDE SEQUENCE [LARGE SCALE GENOMIC DNA]</scope>
    <source>
        <strain evidence="3 4">ALL</strain>
    </source>
</reference>
<evidence type="ECO:0000256" key="1">
    <source>
        <dbReference type="SAM" id="MobiDB-lite"/>
    </source>
</evidence>
<keyword evidence="2" id="KW-0732">Signal</keyword>
<comment type="caution">
    <text evidence="3">The sequence shown here is derived from an EMBL/GenBank/DDBJ whole genome shotgun (WGS) entry which is preliminary data.</text>
</comment>
<dbReference type="Proteomes" id="UP000298663">
    <property type="component" value="Unassembled WGS sequence"/>
</dbReference>
<gene>
    <name evidence="3" type="ORF">L596_028745</name>
</gene>
<sequence>MSYTLLLLFIAVISCVHAYNPIPDDGHLTKLGPKRTTVTPKTTRTSTLKPKSSSVSTSEVPTTILSTTNTTQAPKTTMKPIVESGDTAAALIVTDVSYFNNNQAEMDAGIIEGHIQELLASAGEPINPEWETERTLKNGSGFVNIEYTLQGKDVCRVVLHFAELIPTYSPEVYYTDVFCNGAYKGRFYRAY</sequence>
<feature type="compositionally biased region" description="Low complexity" evidence="1">
    <location>
        <begin position="34"/>
        <end position="61"/>
    </location>
</feature>
<dbReference type="AlphaFoldDB" id="A0A4U5LZA0"/>
<evidence type="ECO:0000313" key="4">
    <source>
        <dbReference type="Proteomes" id="UP000298663"/>
    </source>
</evidence>
<dbReference type="Pfam" id="PF17619">
    <property type="entry name" value="SCVP"/>
    <property type="match status" value="1"/>
</dbReference>
<dbReference type="EMBL" id="AZBU02000011">
    <property type="protein sequence ID" value="TKR61660.1"/>
    <property type="molecule type" value="Genomic_DNA"/>
</dbReference>
<feature type="signal peptide" evidence="2">
    <location>
        <begin position="1"/>
        <end position="18"/>
    </location>
</feature>
<evidence type="ECO:0000256" key="2">
    <source>
        <dbReference type="SAM" id="SignalP"/>
    </source>
</evidence>
<dbReference type="InterPro" id="IPR035126">
    <property type="entry name" value="SCVP"/>
</dbReference>
<proteinExistence type="predicted"/>
<feature type="region of interest" description="Disordered" evidence="1">
    <location>
        <begin position="31"/>
        <end position="61"/>
    </location>
</feature>
<evidence type="ECO:0008006" key="5">
    <source>
        <dbReference type="Google" id="ProtNLM"/>
    </source>
</evidence>
<feature type="chain" id="PRO_5020182933" description="SEA domain-containing protein" evidence="2">
    <location>
        <begin position="19"/>
        <end position="191"/>
    </location>
</feature>
<organism evidence="3 4">
    <name type="scientific">Steinernema carpocapsae</name>
    <name type="common">Entomopathogenic nematode</name>
    <dbReference type="NCBI Taxonomy" id="34508"/>
    <lineage>
        <taxon>Eukaryota</taxon>
        <taxon>Metazoa</taxon>
        <taxon>Ecdysozoa</taxon>
        <taxon>Nematoda</taxon>
        <taxon>Chromadorea</taxon>
        <taxon>Rhabditida</taxon>
        <taxon>Tylenchina</taxon>
        <taxon>Panagrolaimomorpha</taxon>
        <taxon>Strongyloidoidea</taxon>
        <taxon>Steinernematidae</taxon>
        <taxon>Steinernema</taxon>
    </lineage>
</organism>
<keyword evidence="4" id="KW-1185">Reference proteome</keyword>
<protein>
    <recommendedName>
        <fullName evidence="5">SEA domain-containing protein</fullName>
    </recommendedName>
</protein>
<reference evidence="3 4" key="1">
    <citation type="journal article" date="2015" name="Genome Biol.">
        <title>Comparative genomics of Steinernema reveals deeply conserved gene regulatory networks.</title>
        <authorList>
            <person name="Dillman A.R."/>
            <person name="Macchietto M."/>
            <person name="Porter C.F."/>
            <person name="Rogers A."/>
            <person name="Williams B."/>
            <person name="Antoshechkin I."/>
            <person name="Lee M.M."/>
            <person name="Goodwin Z."/>
            <person name="Lu X."/>
            <person name="Lewis E.E."/>
            <person name="Goodrich-Blair H."/>
            <person name="Stock S.P."/>
            <person name="Adams B.J."/>
            <person name="Sternberg P.W."/>
            <person name="Mortazavi A."/>
        </authorList>
    </citation>
    <scope>NUCLEOTIDE SEQUENCE [LARGE SCALE GENOMIC DNA]</scope>
    <source>
        <strain evidence="3 4">ALL</strain>
    </source>
</reference>
<accession>A0A4U5LZA0</accession>